<evidence type="ECO:0000256" key="9">
    <source>
        <dbReference type="ARBA" id="ARBA00032159"/>
    </source>
</evidence>
<evidence type="ECO:0000256" key="2">
    <source>
        <dbReference type="ARBA" id="ARBA00004370"/>
    </source>
</evidence>
<dbReference type="OrthoDB" id="4037694at2759"/>
<comment type="subcellular location">
    <subcellularLocation>
        <location evidence="2">Membrane</location>
    </subcellularLocation>
    <subcellularLocation>
        <location evidence="11">Mitochondrion inner membrane</location>
        <topology evidence="11">Single-pass membrane protein</topology>
    </subcellularLocation>
</comment>
<keyword evidence="13" id="KW-1185">Reference proteome</keyword>
<dbReference type="AlphaFoldDB" id="A0A2K1QGK9"/>
<name>A0A2K1QGK9_9PEZI</name>
<dbReference type="GO" id="GO:0061617">
    <property type="term" value="C:MICOS complex"/>
    <property type="evidence" value="ECO:0007669"/>
    <property type="project" value="UniProtKB-UniRule"/>
</dbReference>
<dbReference type="GO" id="GO:0044284">
    <property type="term" value="C:mitochondrial crista junction"/>
    <property type="evidence" value="ECO:0007669"/>
    <property type="project" value="InterPro"/>
</dbReference>
<accession>A0A2K1QGK9</accession>
<comment type="function">
    <text evidence="1 11">Component of the MICOS complex, a large protein complex of the mitochondrial inner membrane that plays crucial roles in the maintenance of crista junctions, inner membrane architecture, and formation of contact sites to the outer membrane.</text>
</comment>
<evidence type="ECO:0000256" key="10">
    <source>
        <dbReference type="ARBA" id="ARBA00032985"/>
    </source>
</evidence>
<keyword evidence="11" id="KW-0999">Mitochondrion inner membrane</keyword>
<dbReference type="InterPro" id="IPR031463">
    <property type="entry name" value="Mic12"/>
</dbReference>
<evidence type="ECO:0000256" key="11">
    <source>
        <dbReference type="RuleBase" id="RU363010"/>
    </source>
</evidence>
<evidence type="ECO:0000256" key="1">
    <source>
        <dbReference type="ARBA" id="ARBA00002689"/>
    </source>
</evidence>
<evidence type="ECO:0000256" key="7">
    <source>
        <dbReference type="ARBA" id="ARBA00023128"/>
    </source>
</evidence>
<keyword evidence="7 11" id="KW-0496">Mitochondrion</keyword>
<dbReference type="EMBL" id="NKHZ01000088">
    <property type="protein sequence ID" value="PNS14022.1"/>
    <property type="molecule type" value="Genomic_DNA"/>
</dbReference>
<comment type="caution">
    <text evidence="12">The sequence shown here is derived from an EMBL/GenBank/DDBJ whole genome shotgun (WGS) entry which is preliminary data.</text>
</comment>
<protein>
    <recommendedName>
        <fullName evidence="4 11">MICOS complex subunit MIC12</fullName>
    </recommendedName>
    <alternativeName>
        <fullName evidence="10 11">Altered inheritance of mitochondria protein 5, mitochondrial</fullName>
    </alternativeName>
    <alternativeName>
        <fullName evidence="9 11">Found in mitochondrial proteome protein 51</fullName>
    </alternativeName>
</protein>
<feature type="transmembrane region" description="Helical" evidence="11">
    <location>
        <begin position="6"/>
        <end position="24"/>
    </location>
</feature>
<evidence type="ECO:0000313" key="12">
    <source>
        <dbReference type="EMBL" id="PNS14022.1"/>
    </source>
</evidence>
<sequence length="122" mass="13684">MGFTTGFLGGITLTTTVLYLSLAVHERTRLHQAQLLRQQALILNNVVSPAPPVAPSTSRTVTPGLQERLKERWNRELEGNVRKVYGVDWRAVREEMEDRVAGLWGRAMQGTREGIEEGKKVS</sequence>
<reference evidence="12 13" key="1">
    <citation type="submission" date="2017-06" db="EMBL/GenBank/DDBJ databases">
        <title>Draft genome sequence of a variant of Elsinoe murrayae.</title>
        <authorList>
            <person name="Cheng Q."/>
        </authorList>
    </citation>
    <scope>NUCLEOTIDE SEQUENCE [LARGE SCALE GENOMIC DNA]</scope>
    <source>
        <strain evidence="12 13">CQ-2017a</strain>
    </source>
</reference>
<keyword evidence="5 11" id="KW-0812">Transmembrane</keyword>
<evidence type="ECO:0000256" key="4">
    <source>
        <dbReference type="ARBA" id="ARBA00018170"/>
    </source>
</evidence>
<evidence type="ECO:0000256" key="3">
    <source>
        <dbReference type="ARBA" id="ARBA00009188"/>
    </source>
</evidence>
<evidence type="ECO:0000256" key="8">
    <source>
        <dbReference type="ARBA" id="ARBA00023136"/>
    </source>
</evidence>
<comment type="subunit">
    <text evidence="11">Component of the mitochondrial contact site and cristae organizing system (MICOS) complex.</text>
</comment>
<dbReference type="Proteomes" id="UP000243797">
    <property type="component" value="Unassembled WGS sequence"/>
</dbReference>
<proteinExistence type="inferred from homology"/>
<keyword evidence="8 11" id="KW-0472">Membrane</keyword>
<organism evidence="12 13">
    <name type="scientific">Sphaceloma murrayae</name>
    <dbReference type="NCBI Taxonomy" id="2082308"/>
    <lineage>
        <taxon>Eukaryota</taxon>
        <taxon>Fungi</taxon>
        <taxon>Dikarya</taxon>
        <taxon>Ascomycota</taxon>
        <taxon>Pezizomycotina</taxon>
        <taxon>Dothideomycetes</taxon>
        <taxon>Dothideomycetidae</taxon>
        <taxon>Myriangiales</taxon>
        <taxon>Elsinoaceae</taxon>
        <taxon>Sphaceloma</taxon>
    </lineage>
</organism>
<evidence type="ECO:0000313" key="13">
    <source>
        <dbReference type="Proteomes" id="UP000243797"/>
    </source>
</evidence>
<evidence type="ECO:0000256" key="6">
    <source>
        <dbReference type="ARBA" id="ARBA00022989"/>
    </source>
</evidence>
<dbReference type="Pfam" id="PF17050">
    <property type="entry name" value="AIM5"/>
    <property type="match status" value="1"/>
</dbReference>
<comment type="similarity">
    <text evidence="3 11">Belongs to the MICOS complex subunit Mic12 family.</text>
</comment>
<gene>
    <name evidence="12" type="ORF">CAC42_6535</name>
</gene>
<dbReference type="GO" id="GO:0042407">
    <property type="term" value="P:cristae formation"/>
    <property type="evidence" value="ECO:0007669"/>
    <property type="project" value="InterPro"/>
</dbReference>
<keyword evidence="6 11" id="KW-1133">Transmembrane helix</keyword>
<dbReference type="InParanoid" id="A0A2K1QGK9"/>
<evidence type="ECO:0000256" key="5">
    <source>
        <dbReference type="ARBA" id="ARBA00022692"/>
    </source>
</evidence>